<evidence type="ECO:0000256" key="2">
    <source>
        <dbReference type="ARBA" id="ARBA00023004"/>
    </source>
</evidence>
<dbReference type="Pfam" id="PF06155">
    <property type="entry name" value="GBBH-like_N"/>
    <property type="match status" value="1"/>
</dbReference>
<dbReference type="InterPro" id="IPR010376">
    <property type="entry name" value="GBBH-like_N"/>
</dbReference>
<proteinExistence type="predicted"/>
<sequence length="150" mass="17155">MERRSTMVLREEDRMKVPVEILLHSERRTLELVYEDGVRAEFTHEFLRVNSPSAEVQGHSPEEAQLQVGKRDVAIASIEPIGNYALKIGFTDGHDTGLFSWDYFEELARTKDVRWETYLKDLAEAGASRDPNDPANKPFEPKPRTRCGGH</sequence>
<keyword evidence="6" id="KW-1185">Reference proteome</keyword>
<name>H3KFH7_9BURK</name>
<dbReference type="GO" id="GO:0046872">
    <property type="term" value="F:metal ion binding"/>
    <property type="evidence" value="ECO:0007669"/>
    <property type="project" value="UniProtKB-KW"/>
</dbReference>
<keyword evidence="1" id="KW-0479">Metal-binding</keyword>
<organism evidence="5 6">
    <name type="scientific">Sutterella parvirubra YIT 11816</name>
    <dbReference type="NCBI Taxonomy" id="762967"/>
    <lineage>
        <taxon>Bacteria</taxon>
        <taxon>Pseudomonadati</taxon>
        <taxon>Pseudomonadota</taxon>
        <taxon>Betaproteobacteria</taxon>
        <taxon>Burkholderiales</taxon>
        <taxon>Sutterellaceae</taxon>
        <taxon>Sutterella</taxon>
    </lineage>
</organism>
<comment type="caution">
    <text evidence="5">The sequence shown here is derived from an EMBL/GenBank/DDBJ whole genome shotgun (WGS) entry which is preliminary data.</text>
</comment>
<evidence type="ECO:0000313" key="5">
    <source>
        <dbReference type="EMBL" id="EHY31134.1"/>
    </source>
</evidence>
<protein>
    <recommendedName>
        <fullName evidence="4">Gamma-butyrobetaine hydroxylase-like N-terminal domain-containing protein</fullName>
    </recommendedName>
</protein>
<feature type="domain" description="Gamma-butyrobetaine hydroxylase-like N-terminal" evidence="4">
    <location>
        <begin position="23"/>
        <end position="104"/>
    </location>
</feature>
<dbReference type="STRING" id="762967.HMPREF9440_01494"/>
<evidence type="ECO:0000256" key="3">
    <source>
        <dbReference type="SAM" id="MobiDB-lite"/>
    </source>
</evidence>
<dbReference type="EMBL" id="AFBQ01000218">
    <property type="protein sequence ID" value="EHY31134.1"/>
    <property type="molecule type" value="Genomic_DNA"/>
</dbReference>
<feature type="region of interest" description="Disordered" evidence="3">
    <location>
        <begin position="124"/>
        <end position="150"/>
    </location>
</feature>
<dbReference type="PANTHER" id="PTHR35303:SF5">
    <property type="entry name" value="OS02G0197800 PROTEIN"/>
    <property type="match status" value="1"/>
</dbReference>
<dbReference type="Proteomes" id="UP000004956">
    <property type="component" value="Unassembled WGS sequence"/>
</dbReference>
<gene>
    <name evidence="5" type="ORF">HMPREF9440_01494</name>
</gene>
<accession>H3KFH7</accession>
<dbReference type="PANTHER" id="PTHR35303">
    <property type="entry name" value="OS02G0197800 PROTEIN"/>
    <property type="match status" value="1"/>
</dbReference>
<reference evidence="5 6" key="1">
    <citation type="submission" date="2011-11" db="EMBL/GenBank/DDBJ databases">
        <authorList>
            <person name="Weinstock G."/>
            <person name="Sodergren E."/>
            <person name="Clifton S."/>
            <person name="Fulton L."/>
            <person name="Fulton B."/>
            <person name="Courtney L."/>
            <person name="Fronick C."/>
            <person name="Harrison M."/>
            <person name="Strong C."/>
            <person name="Farmer C."/>
            <person name="Delahaunty K."/>
            <person name="Markovic C."/>
            <person name="Hall O."/>
            <person name="Minx P."/>
            <person name="Tomlinson C."/>
            <person name="Mitreva M."/>
            <person name="Hou S."/>
            <person name="Chen J."/>
            <person name="Wollam A."/>
            <person name="Pepin K.H."/>
            <person name="Johnson M."/>
            <person name="Bhonagiri V."/>
            <person name="Zhang X."/>
            <person name="Suruliraj S."/>
            <person name="Warren W."/>
            <person name="Chinwalla A."/>
            <person name="Mardis E.R."/>
            <person name="Wilson R.K."/>
        </authorList>
    </citation>
    <scope>NUCLEOTIDE SEQUENCE [LARGE SCALE GENOMIC DNA]</scope>
    <source>
        <strain evidence="5 6">YIT 11816</strain>
    </source>
</reference>
<evidence type="ECO:0000259" key="4">
    <source>
        <dbReference type="Pfam" id="PF06155"/>
    </source>
</evidence>
<dbReference type="AlphaFoldDB" id="H3KFH7"/>
<evidence type="ECO:0000256" key="1">
    <source>
        <dbReference type="ARBA" id="ARBA00022723"/>
    </source>
</evidence>
<dbReference type="PATRIC" id="fig|762967.3.peg.1176"/>
<dbReference type="InterPro" id="IPR038492">
    <property type="entry name" value="GBBH-like_N_sf"/>
</dbReference>
<evidence type="ECO:0000313" key="6">
    <source>
        <dbReference type="Proteomes" id="UP000004956"/>
    </source>
</evidence>
<dbReference type="HOGENOM" id="CLU_117841_0_1_4"/>
<keyword evidence="2" id="KW-0408">Iron</keyword>
<dbReference type="Gene3D" id="3.30.2020.30">
    <property type="match status" value="1"/>
</dbReference>